<keyword evidence="3" id="KW-1185">Reference proteome</keyword>
<dbReference type="EMBL" id="HG793149">
    <property type="protein sequence ID" value="CRL25757.1"/>
    <property type="molecule type" value="Genomic_DNA"/>
</dbReference>
<accession>A0A0G4PHD6</accession>
<evidence type="ECO:0000313" key="3">
    <source>
        <dbReference type="Proteomes" id="UP000053732"/>
    </source>
</evidence>
<dbReference type="AlphaFoldDB" id="A0A0G4PHD6"/>
<dbReference type="GO" id="GO:0035091">
    <property type="term" value="F:phosphatidylinositol binding"/>
    <property type="evidence" value="ECO:0007669"/>
    <property type="project" value="TreeGrafter"/>
</dbReference>
<evidence type="ECO:0000313" key="2">
    <source>
        <dbReference type="EMBL" id="CRL25757.1"/>
    </source>
</evidence>
<dbReference type="Pfam" id="PF04366">
    <property type="entry name" value="Ysc84"/>
    <property type="match status" value="1"/>
</dbReference>
<reference evidence="2 3" key="1">
    <citation type="journal article" date="2014" name="Nat. Commun.">
        <title>Multiple recent horizontal transfers of a large genomic region in cheese making fungi.</title>
        <authorList>
            <person name="Cheeseman K."/>
            <person name="Ropars J."/>
            <person name="Renault P."/>
            <person name="Dupont J."/>
            <person name="Gouzy J."/>
            <person name="Branca A."/>
            <person name="Abraham A.L."/>
            <person name="Ceppi M."/>
            <person name="Conseiller E."/>
            <person name="Debuchy R."/>
            <person name="Malagnac F."/>
            <person name="Goarin A."/>
            <person name="Silar P."/>
            <person name="Lacoste S."/>
            <person name="Sallet E."/>
            <person name="Bensimon A."/>
            <person name="Giraud T."/>
            <person name="Brygoo Y."/>
        </authorList>
    </citation>
    <scope>NUCLEOTIDE SEQUENCE [LARGE SCALE GENOMIC DNA]</scope>
    <source>
        <strain evidence="3">FM 013</strain>
    </source>
</reference>
<dbReference type="CDD" id="cd11524">
    <property type="entry name" value="SYLF"/>
    <property type="match status" value="1"/>
</dbReference>
<dbReference type="STRING" id="1429867.A0A0G4PHD6"/>
<dbReference type="Proteomes" id="UP000053732">
    <property type="component" value="Unassembled WGS sequence"/>
</dbReference>
<gene>
    <name evidence="2" type="ORF">PCAMFM013_S016g000038</name>
</gene>
<dbReference type="InterPro" id="IPR051702">
    <property type="entry name" value="SH3_domain_YSC84-like"/>
</dbReference>
<dbReference type="PANTHER" id="PTHR15629:SF8">
    <property type="entry name" value="DUF500 DOMAIN PROTEIN (AFU_ORTHOLOGUE AFUA_5G07310)"/>
    <property type="match status" value="1"/>
</dbReference>
<feature type="domain" description="Ysc84 actin-binding" evidence="1">
    <location>
        <begin position="145"/>
        <end position="270"/>
    </location>
</feature>
<evidence type="ECO:0000259" key="1">
    <source>
        <dbReference type="Pfam" id="PF04366"/>
    </source>
</evidence>
<name>A0A0G4PHD6_PENC3</name>
<organism evidence="2 3">
    <name type="scientific">Penicillium camemberti (strain FM 013)</name>
    <dbReference type="NCBI Taxonomy" id="1429867"/>
    <lineage>
        <taxon>Eukaryota</taxon>
        <taxon>Fungi</taxon>
        <taxon>Dikarya</taxon>
        <taxon>Ascomycota</taxon>
        <taxon>Pezizomycotina</taxon>
        <taxon>Eurotiomycetes</taxon>
        <taxon>Eurotiomycetidae</taxon>
        <taxon>Eurotiales</taxon>
        <taxon>Aspergillaceae</taxon>
        <taxon>Penicillium</taxon>
    </lineage>
</organism>
<sequence>MVHYWEDTKRYSKLGFDKAWDTLDKLGPPVNRLSNRLGAEAFWPMSIDKESEKAARIIRSFCKDGFYAPESQNTTDENGKINQPKSKQRVIKKIPQHVIKNAKGLAIFTTMRTGLWFSGAGGSGVLLGRIPGTNEWSPPSGILLHTAGIGFLAGVDIYDCIMVINTYEALEAFTKVRCTIGGELSAAAGPVGMGGMVESEVHKRQAPILTYMKSKGLYAGVALDGTIIVERFDENEKFYGERISAQEILRGNVRHPPRSVSNLIQTVHAAQGDTADFVRLVSSSGDIPQLGTAK</sequence>
<dbReference type="PANTHER" id="PTHR15629">
    <property type="entry name" value="SH3YL1 PROTEIN"/>
    <property type="match status" value="1"/>
</dbReference>
<protein>
    <submittedName>
        <fullName evidence="2">Str. FM013</fullName>
    </submittedName>
</protein>
<proteinExistence type="predicted"/>
<dbReference type="InterPro" id="IPR007461">
    <property type="entry name" value="Ysc84_actin-binding"/>
</dbReference>